<evidence type="ECO:0000256" key="7">
    <source>
        <dbReference type="ARBA" id="ARBA00047599"/>
    </source>
</evidence>
<comment type="similarity">
    <text evidence="1">Belongs to the NADH dehydrogenase family.</text>
</comment>
<name>A0A1N6QW96_9SPIO</name>
<dbReference type="InterPro" id="IPR036188">
    <property type="entry name" value="FAD/NAD-bd_sf"/>
</dbReference>
<evidence type="ECO:0000256" key="3">
    <source>
        <dbReference type="ARBA" id="ARBA00022630"/>
    </source>
</evidence>
<dbReference type="OrthoDB" id="9781621at2"/>
<feature type="domain" description="FAD/NAD(P)-binding" evidence="9">
    <location>
        <begin position="6"/>
        <end position="354"/>
    </location>
</feature>
<keyword evidence="8" id="KW-0812">Transmembrane</keyword>
<dbReference type="PANTHER" id="PTHR43706">
    <property type="entry name" value="NADH DEHYDROGENASE"/>
    <property type="match status" value="1"/>
</dbReference>
<dbReference type="PANTHER" id="PTHR43706:SF47">
    <property type="entry name" value="EXTERNAL NADH-UBIQUINONE OXIDOREDUCTASE 1, MITOCHONDRIAL-RELATED"/>
    <property type="match status" value="1"/>
</dbReference>
<keyword evidence="11" id="KW-1185">Reference proteome</keyword>
<evidence type="ECO:0000256" key="8">
    <source>
        <dbReference type="SAM" id="Phobius"/>
    </source>
</evidence>
<feature type="transmembrane region" description="Helical" evidence="8">
    <location>
        <begin position="569"/>
        <end position="587"/>
    </location>
</feature>
<evidence type="ECO:0000256" key="5">
    <source>
        <dbReference type="ARBA" id="ARBA00023002"/>
    </source>
</evidence>
<dbReference type="EC" id="1.6.5.9" evidence="2"/>
<accession>A0A1N6QW96</accession>
<dbReference type="RefSeq" id="WP_076488222.1">
    <property type="nucleotide sequence ID" value="NZ_FTMS01000005.1"/>
</dbReference>
<dbReference type="Pfam" id="PF07992">
    <property type="entry name" value="Pyr_redox_2"/>
    <property type="match status" value="1"/>
</dbReference>
<dbReference type="SUPFAM" id="SSF51905">
    <property type="entry name" value="FAD/NAD(P)-binding domain"/>
    <property type="match status" value="2"/>
</dbReference>
<protein>
    <recommendedName>
        <fullName evidence="2">NADH:ubiquinone reductase (non-electrogenic)</fullName>
        <ecNumber evidence="2">1.6.5.9</ecNumber>
    </recommendedName>
</protein>
<evidence type="ECO:0000256" key="2">
    <source>
        <dbReference type="ARBA" id="ARBA00012637"/>
    </source>
</evidence>
<dbReference type="Gene3D" id="3.50.50.100">
    <property type="match status" value="1"/>
</dbReference>
<dbReference type="GO" id="GO:0050136">
    <property type="term" value="F:NADH dehydrogenase (quinone) (non-electrogenic) activity"/>
    <property type="evidence" value="ECO:0007669"/>
    <property type="project" value="UniProtKB-EC"/>
</dbReference>
<evidence type="ECO:0000256" key="6">
    <source>
        <dbReference type="ARBA" id="ARBA00023027"/>
    </source>
</evidence>
<dbReference type="AlphaFoldDB" id="A0A1N6QW96"/>
<feature type="transmembrane region" description="Helical" evidence="8">
    <location>
        <begin position="593"/>
        <end position="617"/>
    </location>
</feature>
<proteinExistence type="inferred from homology"/>
<evidence type="ECO:0000256" key="1">
    <source>
        <dbReference type="ARBA" id="ARBA00005272"/>
    </source>
</evidence>
<organism evidence="10 11">
    <name type="scientific">Alkalispirochaeta americana</name>
    <dbReference type="NCBI Taxonomy" id="159291"/>
    <lineage>
        <taxon>Bacteria</taxon>
        <taxon>Pseudomonadati</taxon>
        <taxon>Spirochaetota</taxon>
        <taxon>Spirochaetia</taxon>
        <taxon>Spirochaetales</taxon>
        <taxon>Spirochaetaceae</taxon>
        <taxon>Alkalispirochaeta</taxon>
    </lineage>
</organism>
<dbReference type="STRING" id="159291.SAMN05920897_10576"/>
<keyword evidence="6" id="KW-0520">NAD</keyword>
<evidence type="ECO:0000313" key="11">
    <source>
        <dbReference type="Proteomes" id="UP000186400"/>
    </source>
</evidence>
<comment type="catalytic activity">
    <reaction evidence="7">
        <text>a quinone + NADH + H(+) = a quinol + NAD(+)</text>
        <dbReference type="Rhea" id="RHEA:46160"/>
        <dbReference type="ChEBI" id="CHEBI:15378"/>
        <dbReference type="ChEBI" id="CHEBI:24646"/>
        <dbReference type="ChEBI" id="CHEBI:57540"/>
        <dbReference type="ChEBI" id="CHEBI:57945"/>
        <dbReference type="ChEBI" id="CHEBI:132124"/>
        <dbReference type="EC" id="1.6.5.9"/>
    </reaction>
</comment>
<dbReference type="PRINTS" id="PR00368">
    <property type="entry name" value="FADPNR"/>
</dbReference>
<feature type="transmembrane region" description="Helical" evidence="8">
    <location>
        <begin position="542"/>
        <end position="562"/>
    </location>
</feature>
<evidence type="ECO:0000259" key="9">
    <source>
        <dbReference type="Pfam" id="PF07992"/>
    </source>
</evidence>
<keyword evidence="5" id="KW-0560">Oxidoreductase</keyword>
<reference evidence="10 11" key="1">
    <citation type="submission" date="2017-01" db="EMBL/GenBank/DDBJ databases">
        <authorList>
            <person name="Mah S.A."/>
            <person name="Swanson W.J."/>
            <person name="Moy G.W."/>
            <person name="Vacquier V.D."/>
        </authorList>
    </citation>
    <scope>NUCLEOTIDE SEQUENCE [LARGE SCALE GENOMIC DNA]</scope>
    <source>
        <strain evidence="10 11">ASpG1</strain>
    </source>
</reference>
<dbReference type="InterPro" id="IPR023753">
    <property type="entry name" value="FAD/NAD-binding_dom"/>
</dbReference>
<evidence type="ECO:0000256" key="4">
    <source>
        <dbReference type="ARBA" id="ARBA00022827"/>
    </source>
</evidence>
<dbReference type="EMBL" id="FTMS01000005">
    <property type="protein sequence ID" value="SIQ20904.1"/>
    <property type="molecule type" value="Genomic_DNA"/>
</dbReference>
<gene>
    <name evidence="10" type="ORF">SAMN05920897_10576</name>
</gene>
<keyword evidence="3" id="KW-0285">Flavoprotein</keyword>
<sequence length="642" mass="70738">MSEKKRIVILGGGYGGVQVAKKLLKRFSRNPSVEITLIDKNPYHTLMTELHEVAGSRTGPEAVQVSFKKIFGASPVGVVVDEITGIDLDGKELLSSAARYPYDFLVIGSGGAPEFFDIPGAQEYSFTLWSLEDALRIRGHVERQFREAAKQLDPEKRRQMLTFTIAGAGFTGVELAGELLERKKELCPAYHIDERDVRVLLVEAQDSILPILPEKLQKKAEKRLRSMGGELLLRAPVTAAEAGKVFLGDTTIHTETFIWTAGVHGGELSNRLNLTKGHTARGECSVASVEGIHGMAGCWFDESERYVVGQRGRILVNDYMQSVDRDEIYLVGDVLWYVEEEHVVPQIVETALQTADTAAHNIIASIEGKELRPFRSAYHGFMVSVGSKWGVADVLGVSLAGFWALAMKHLVNLHYLFGLAGVNACWEYISGQFLTIQGGRSLFRGHFSWKVPVYWTVPLRLFLGGKWLHEGIKHIREGWLYPGYDGLMNVWPESIQLPGVSFGAADAVSAATEGADAYGQPLIEAIAPYTWFAENILSASPLLAFLLQAAVVIGQIGIGLALIAGCFTFLAAGVSIVFSLLFISSGWGNPELLWYMAASLVMLGGGGRGFGLDHYLMPWLKRWWNKRSIAKKTYLYIGEPRD</sequence>
<evidence type="ECO:0000313" key="10">
    <source>
        <dbReference type="EMBL" id="SIQ20904.1"/>
    </source>
</evidence>
<dbReference type="Proteomes" id="UP000186400">
    <property type="component" value="Unassembled WGS sequence"/>
</dbReference>
<keyword evidence="4" id="KW-0274">FAD</keyword>
<keyword evidence="8" id="KW-0472">Membrane</keyword>
<keyword evidence="8" id="KW-1133">Transmembrane helix</keyword>
<dbReference type="InterPro" id="IPR045024">
    <property type="entry name" value="NDH-2"/>
</dbReference>